<proteinExistence type="predicted"/>
<dbReference type="Gene3D" id="1.10.10.60">
    <property type="entry name" value="Homeodomain-like"/>
    <property type="match status" value="1"/>
</dbReference>
<dbReference type="InterPro" id="IPR035965">
    <property type="entry name" value="PAS-like_dom_sf"/>
</dbReference>
<dbReference type="SUPFAM" id="SSF46689">
    <property type="entry name" value="Homeodomain-like"/>
    <property type="match status" value="1"/>
</dbReference>
<dbReference type="InterPro" id="IPR002197">
    <property type="entry name" value="HTH_Fis"/>
</dbReference>
<evidence type="ECO:0000256" key="1">
    <source>
        <dbReference type="ARBA" id="ARBA00022741"/>
    </source>
</evidence>
<dbReference type="SUPFAM" id="SSF52540">
    <property type="entry name" value="P-loop containing nucleoside triphosphate hydrolases"/>
    <property type="match status" value="1"/>
</dbReference>
<dbReference type="InterPro" id="IPR000014">
    <property type="entry name" value="PAS"/>
</dbReference>
<dbReference type="CDD" id="cd00009">
    <property type="entry name" value="AAA"/>
    <property type="match status" value="1"/>
</dbReference>
<dbReference type="InterPro" id="IPR025944">
    <property type="entry name" value="Sigma_54_int_dom_CS"/>
</dbReference>
<dbReference type="GO" id="GO:0005524">
    <property type="term" value="F:ATP binding"/>
    <property type="evidence" value="ECO:0007669"/>
    <property type="project" value="UniProtKB-KW"/>
</dbReference>
<dbReference type="PATRIC" id="fig|1286635.3.peg.1059"/>
<dbReference type="Pfam" id="PF00989">
    <property type="entry name" value="PAS"/>
    <property type="match status" value="1"/>
</dbReference>
<evidence type="ECO:0000259" key="5">
    <source>
        <dbReference type="PROSITE" id="PS50045"/>
    </source>
</evidence>
<dbReference type="GO" id="GO:0043565">
    <property type="term" value="F:sequence-specific DNA binding"/>
    <property type="evidence" value="ECO:0007669"/>
    <property type="project" value="InterPro"/>
</dbReference>
<evidence type="ECO:0000256" key="2">
    <source>
        <dbReference type="ARBA" id="ARBA00022840"/>
    </source>
</evidence>
<dbReference type="Pfam" id="PF02954">
    <property type="entry name" value="HTH_8"/>
    <property type="match status" value="1"/>
</dbReference>
<dbReference type="SMART" id="SM00382">
    <property type="entry name" value="AAA"/>
    <property type="match status" value="1"/>
</dbReference>
<evidence type="ECO:0000256" key="4">
    <source>
        <dbReference type="ARBA" id="ARBA00023163"/>
    </source>
</evidence>
<organism evidence="7 8">
    <name type="scientific">Desulfotignum phosphitoxidans DSM 13687</name>
    <dbReference type="NCBI Taxonomy" id="1286635"/>
    <lineage>
        <taxon>Bacteria</taxon>
        <taxon>Pseudomonadati</taxon>
        <taxon>Thermodesulfobacteriota</taxon>
        <taxon>Desulfobacteria</taxon>
        <taxon>Desulfobacterales</taxon>
        <taxon>Desulfobacteraceae</taxon>
        <taxon>Desulfotignum</taxon>
    </lineage>
</organism>
<dbReference type="FunFam" id="3.40.50.300:FF:000006">
    <property type="entry name" value="DNA-binding transcriptional regulator NtrC"/>
    <property type="match status" value="1"/>
</dbReference>
<dbReference type="InterPro" id="IPR027417">
    <property type="entry name" value="P-loop_NTPase"/>
</dbReference>
<feature type="domain" description="PAS" evidence="6">
    <location>
        <begin position="3"/>
        <end position="49"/>
    </location>
</feature>
<dbReference type="Gene3D" id="3.30.450.20">
    <property type="entry name" value="PAS domain"/>
    <property type="match status" value="1"/>
</dbReference>
<gene>
    <name evidence="7" type="primary">atoC1</name>
    <name evidence="7" type="ORF">Dpo_2c00890</name>
</gene>
<dbReference type="PANTHER" id="PTHR32071">
    <property type="entry name" value="TRANSCRIPTIONAL REGULATORY PROTEIN"/>
    <property type="match status" value="1"/>
</dbReference>
<feature type="domain" description="Sigma-54 factor interaction" evidence="5">
    <location>
        <begin position="145"/>
        <end position="374"/>
    </location>
</feature>
<dbReference type="Proteomes" id="UP000014216">
    <property type="component" value="Unassembled WGS sequence"/>
</dbReference>
<dbReference type="RefSeq" id="WP_006964642.1">
    <property type="nucleotide sequence ID" value="NZ_APJX01000002.1"/>
</dbReference>
<evidence type="ECO:0000256" key="3">
    <source>
        <dbReference type="ARBA" id="ARBA00023015"/>
    </source>
</evidence>
<dbReference type="OrthoDB" id="5413348at2"/>
<dbReference type="Gene3D" id="1.10.8.60">
    <property type="match status" value="1"/>
</dbReference>
<evidence type="ECO:0000259" key="6">
    <source>
        <dbReference type="PROSITE" id="PS50112"/>
    </source>
</evidence>
<dbReference type="AlphaFoldDB" id="S0G6X6"/>
<dbReference type="CDD" id="cd00130">
    <property type="entry name" value="PAS"/>
    <property type="match status" value="1"/>
</dbReference>
<name>S0G6X6_9BACT</name>
<dbReference type="PROSITE" id="PS50112">
    <property type="entry name" value="PAS"/>
    <property type="match status" value="1"/>
</dbReference>
<dbReference type="SUPFAM" id="SSF55785">
    <property type="entry name" value="PYP-like sensor domain (PAS domain)"/>
    <property type="match status" value="1"/>
</dbReference>
<comment type="caution">
    <text evidence="7">The sequence shown here is derived from an EMBL/GenBank/DDBJ whole genome shotgun (WGS) entry which is preliminary data.</text>
</comment>
<dbReference type="PROSITE" id="PS00675">
    <property type="entry name" value="SIGMA54_INTERACT_1"/>
    <property type="match status" value="1"/>
</dbReference>
<dbReference type="PROSITE" id="PS00688">
    <property type="entry name" value="SIGMA54_INTERACT_3"/>
    <property type="match status" value="1"/>
</dbReference>
<dbReference type="InterPro" id="IPR025662">
    <property type="entry name" value="Sigma_54_int_dom_ATP-bd_1"/>
</dbReference>
<keyword evidence="4" id="KW-0804">Transcription</keyword>
<dbReference type="EMBL" id="APJX01000002">
    <property type="protein sequence ID" value="EMS80401.1"/>
    <property type="molecule type" value="Genomic_DNA"/>
</dbReference>
<dbReference type="InterPro" id="IPR058031">
    <property type="entry name" value="AAA_lid_NorR"/>
</dbReference>
<dbReference type="PRINTS" id="PR01590">
    <property type="entry name" value="HTHFIS"/>
</dbReference>
<dbReference type="InterPro" id="IPR013767">
    <property type="entry name" value="PAS_fold"/>
</dbReference>
<accession>S0G6X6</accession>
<keyword evidence="2" id="KW-0067">ATP-binding</keyword>
<reference evidence="7 8" key="1">
    <citation type="journal article" date="2013" name="Genome Announc.">
        <title>Draft Genome Sequence of Desulfotignum phosphitoxidans DSM 13687 Strain FiPS-3.</title>
        <authorList>
            <person name="Poehlein A."/>
            <person name="Daniel R."/>
            <person name="Simeonova D.D."/>
        </authorList>
    </citation>
    <scope>NUCLEOTIDE SEQUENCE [LARGE SCALE GENOMIC DNA]</scope>
    <source>
        <strain evidence="7 8">DSM 13687</strain>
    </source>
</reference>
<keyword evidence="3" id="KW-0805">Transcription regulation</keyword>
<dbReference type="NCBIfam" id="TIGR00229">
    <property type="entry name" value="sensory_box"/>
    <property type="match status" value="1"/>
</dbReference>
<dbReference type="GO" id="GO:0006355">
    <property type="term" value="P:regulation of DNA-templated transcription"/>
    <property type="evidence" value="ECO:0007669"/>
    <property type="project" value="InterPro"/>
</dbReference>
<protein>
    <submittedName>
        <fullName evidence="7">Acetoacetate metabolism regulatory protein AtoC</fullName>
    </submittedName>
</protein>
<dbReference type="InterPro" id="IPR009057">
    <property type="entry name" value="Homeodomain-like_sf"/>
</dbReference>
<dbReference type="Gene3D" id="3.40.50.300">
    <property type="entry name" value="P-loop containing nucleotide triphosphate hydrolases"/>
    <property type="match status" value="1"/>
</dbReference>
<dbReference type="InterPro" id="IPR002078">
    <property type="entry name" value="Sigma_54_int"/>
</dbReference>
<dbReference type="Pfam" id="PF00158">
    <property type="entry name" value="Sigma54_activat"/>
    <property type="match status" value="1"/>
</dbReference>
<evidence type="ECO:0000313" key="8">
    <source>
        <dbReference type="Proteomes" id="UP000014216"/>
    </source>
</evidence>
<dbReference type="SMART" id="SM00091">
    <property type="entry name" value="PAS"/>
    <property type="match status" value="1"/>
</dbReference>
<keyword evidence="1" id="KW-0547">Nucleotide-binding</keyword>
<dbReference type="Pfam" id="PF25601">
    <property type="entry name" value="AAA_lid_14"/>
    <property type="match status" value="1"/>
</dbReference>
<evidence type="ECO:0000313" key="7">
    <source>
        <dbReference type="EMBL" id="EMS80401.1"/>
    </source>
</evidence>
<sequence length="468" mass="51834">MKIGNHWRKIIDSVQDGIILVDAQGIFVAANHSAQLMTGYSEDQLIGKSCRILNCTGCDIKGIGTGKDWCQLFSQGLVRDKKCMITDSRKQTIPIVKTATVLYDEQDEIIGAVETLKDISENISYKNELASIKRIYHIDDGFHGIIGRTPVMQNLFEHIQGVAPLDTPVIILGESGTGKEMVAKALHETGNRADKPFIKVNCAALSETILESELFGHVKGAYTGAAADRIGRFEAAHQGTLFLDEVGDIPLSVQVKLLRVLEEQMIQRVGDNRSIPIDVRIITATNRNLETMIRNGGFREDLFFRINVFPVICPPLRDRKDDITLIIQHFITILAKKTQKNILGFTPQAMRIMVAYPWPGNIRELRNAVEYAFVLAKGKSIGIEHLPDKLLKDLPDGEVPAPVLGRELKSGATIGAIPVKQSERTALVDALHQADGNQTRAAEILGVSRVTVWKRMKKHGIILENRGK</sequence>
<dbReference type="PROSITE" id="PS50045">
    <property type="entry name" value="SIGMA54_INTERACT_4"/>
    <property type="match status" value="1"/>
</dbReference>
<dbReference type="InterPro" id="IPR003593">
    <property type="entry name" value="AAA+_ATPase"/>
</dbReference>
<keyword evidence="8" id="KW-1185">Reference proteome</keyword>